<dbReference type="CDD" id="cd00519">
    <property type="entry name" value="Lipase_3"/>
    <property type="match status" value="1"/>
</dbReference>
<feature type="domain" description="Fungal lipase-type" evidence="1">
    <location>
        <begin position="271"/>
        <end position="403"/>
    </location>
</feature>
<comment type="caution">
    <text evidence="2">The sequence shown here is derived from an EMBL/GenBank/DDBJ whole genome shotgun (WGS) entry which is preliminary data.</text>
</comment>
<dbReference type="AlphaFoldDB" id="A0A1Y2SNM7"/>
<name>A0A1Y2SNM7_9GAMM</name>
<dbReference type="Gene3D" id="3.40.50.1820">
    <property type="entry name" value="alpha/beta hydrolase"/>
    <property type="match status" value="1"/>
</dbReference>
<dbReference type="EMBL" id="MUBK01000015">
    <property type="protein sequence ID" value="OTA19755.1"/>
    <property type="molecule type" value="Genomic_DNA"/>
</dbReference>
<dbReference type="InterPro" id="IPR051218">
    <property type="entry name" value="Sec_MonoDiacylglyc_Lipase"/>
</dbReference>
<reference evidence="2 3" key="1">
    <citation type="submission" date="2017-01" db="EMBL/GenBank/DDBJ databases">
        <title>Deconstructing symbiosis and pathogenesis requirements using a combined genomic-metabolomic approach.</title>
        <authorList>
            <person name="Tobias N.J."/>
            <person name="Wolff H."/>
            <person name="Djahanschiri B."/>
            <person name="Ebersberger I."/>
            <person name="Bode H.B."/>
        </authorList>
    </citation>
    <scope>NUCLEOTIDE SEQUENCE [LARGE SCALE GENOMIC DNA]</scope>
    <source>
        <strain evidence="2 3">DSM 4764</strain>
    </source>
</reference>
<dbReference type="STRING" id="40578.Xbed_02065"/>
<dbReference type="PANTHER" id="PTHR45856">
    <property type="entry name" value="ALPHA/BETA-HYDROLASES SUPERFAMILY PROTEIN"/>
    <property type="match status" value="1"/>
</dbReference>
<proteinExistence type="predicted"/>
<dbReference type="Proteomes" id="UP000194204">
    <property type="component" value="Unassembled WGS sequence"/>
</dbReference>
<evidence type="ECO:0000313" key="3">
    <source>
        <dbReference type="Proteomes" id="UP000194204"/>
    </source>
</evidence>
<dbReference type="RefSeq" id="WP_086112826.1">
    <property type="nucleotide sequence ID" value="NZ_CAWNHF010000057.1"/>
</dbReference>
<dbReference type="SUPFAM" id="SSF53474">
    <property type="entry name" value="alpha/beta-Hydrolases"/>
    <property type="match status" value="1"/>
</dbReference>
<organism evidence="2 3">
    <name type="scientific">Xenorhabdus beddingii</name>
    <dbReference type="NCBI Taxonomy" id="40578"/>
    <lineage>
        <taxon>Bacteria</taxon>
        <taxon>Pseudomonadati</taxon>
        <taxon>Pseudomonadota</taxon>
        <taxon>Gammaproteobacteria</taxon>
        <taxon>Enterobacterales</taxon>
        <taxon>Morganellaceae</taxon>
        <taxon>Xenorhabdus</taxon>
    </lineage>
</organism>
<protein>
    <submittedName>
        <fullName evidence="2">Phospholipase A1</fullName>
    </submittedName>
</protein>
<dbReference type="PANTHER" id="PTHR45856:SF24">
    <property type="entry name" value="FUNGAL LIPASE-LIKE DOMAIN-CONTAINING PROTEIN"/>
    <property type="match status" value="1"/>
</dbReference>
<dbReference type="Pfam" id="PF01764">
    <property type="entry name" value="Lipase_3"/>
    <property type="match status" value="1"/>
</dbReference>
<dbReference type="OrthoDB" id="5562330at2"/>
<evidence type="ECO:0000313" key="2">
    <source>
        <dbReference type="EMBL" id="OTA19755.1"/>
    </source>
</evidence>
<dbReference type="GO" id="GO:0006629">
    <property type="term" value="P:lipid metabolic process"/>
    <property type="evidence" value="ECO:0007669"/>
    <property type="project" value="InterPro"/>
</dbReference>
<gene>
    <name evidence="2" type="ORF">Xbed_02065</name>
</gene>
<keyword evidence="3" id="KW-1185">Reference proteome</keyword>
<dbReference type="InterPro" id="IPR002921">
    <property type="entry name" value="Fungal_lipase-type"/>
</dbReference>
<evidence type="ECO:0000259" key="1">
    <source>
        <dbReference type="Pfam" id="PF01764"/>
    </source>
</evidence>
<dbReference type="InterPro" id="IPR029058">
    <property type="entry name" value="AB_hydrolase_fold"/>
</dbReference>
<accession>A0A1Y2SNM7</accession>
<sequence length="621" mass="71881">MSQLEPMDCIDCQKTLKHWIEFQLVDEQGKPLAGMPYKLISQGNKKDIRTGMTDGEGLLREETLPPTPVRLWIDGQKLADEMELRPLRTVRGALGSKVRHDAKAQGHSYRYVKIGDLCDRIPEIKDWEEETPPKYHFPDQDTKGFRAVFMNERWVLEVCPFRTWVLLLHHQPEYSLVNAYNQGLMSVLAYANGTNNGDEDTKEYSGSVFHFFKEQLLDLSCLPNRIEKKDFQPIVYDAPFRDRYIVVEFIDTGDNLDTQMFYVANNKELIISWRGTASFTDGVITDLNFKPTKLPNDFIGKGRVHDGFWKAFWVGVEKTTTKKTSVFKDTKELAKDRKIFVCGHSLGGALALIHSVQLKEYNPCLYTYGMPRVFTYSAIIEIQDIIHYRHINQNDLVPGVPFEKDMNNYYFENGWDYLGYAVEALDSPIVHKIAPFKTSLRILTPAAILSNSMDKVKENDLFLHQGKTVHLYKGEIIYGSTANINSPINIAEKVEFNFYLVPSLLPDDSAIENFFPNNRQPNKSTSKNILHHFSGAYVDFIKEKIVSLCINEKNIFYKEKMQNFKDKMHKQKNELKEEYFNYQYFLKLEQKIGLRLSSSQESESGKRAFAYFSYNEKSKKD</sequence>